<comment type="caution">
    <text evidence="1">The sequence shown here is derived from an EMBL/GenBank/DDBJ whole genome shotgun (WGS) entry which is preliminary data.</text>
</comment>
<evidence type="ECO:0000313" key="1">
    <source>
        <dbReference type="EMBL" id="TXL67261.1"/>
    </source>
</evidence>
<gene>
    <name evidence="1" type="ORF">FHP08_06540</name>
</gene>
<evidence type="ECO:0000313" key="2">
    <source>
        <dbReference type="Proteomes" id="UP000321548"/>
    </source>
</evidence>
<name>A0A5C8P0Y5_9BURK</name>
<organism evidence="1 2">
    <name type="scientific">Zeimonas arvi</name>
    <dbReference type="NCBI Taxonomy" id="2498847"/>
    <lineage>
        <taxon>Bacteria</taxon>
        <taxon>Pseudomonadati</taxon>
        <taxon>Pseudomonadota</taxon>
        <taxon>Betaproteobacteria</taxon>
        <taxon>Burkholderiales</taxon>
        <taxon>Burkholderiaceae</taxon>
        <taxon>Zeimonas</taxon>
    </lineage>
</organism>
<dbReference type="EMBL" id="VDUY01000002">
    <property type="protein sequence ID" value="TXL67261.1"/>
    <property type="molecule type" value="Genomic_DNA"/>
</dbReference>
<reference evidence="1 2" key="1">
    <citation type="submission" date="2019-06" db="EMBL/GenBank/DDBJ databases">
        <title>Quisquiliibacterium sp. nov., isolated from a maize field.</title>
        <authorList>
            <person name="Lin S.-Y."/>
            <person name="Tsai C.-F."/>
            <person name="Young C.-C."/>
        </authorList>
    </citation>
    <scope>NUCLEOTIDE SEQUENCE [LARGE SCALE GENOMIC DNA]</scope>
    <source>
        <strain evidence="1 2">CC-CFT501</strain>
    </source>
</reference>
<proteinExistence type="predicted"/>
<dbReference type="Proteomes" id="UP000321548">
    <property type="component" value="Unassembled WGS sequence"/>
</dbReference>
<accession>A0A5C8P0Y5</accession>
<protein>
    <submittedName>
        <fullName evidence="1">Uncharacterized protein</fullName>
    </submittedName>
</protein>
<dbReference type="RefSeq" id="WP_147703509.1">
    <property type="nucleotide sequence ID" value="NZ_VDUY01000002.1"/>
</dbReference>
<dbReference type="AlphaFoldDB" id="A0A5C8P0Y5"/>
<keyword evidence="2" id="KW-1185">Reference proteome</keyword>
<sequence length="79" mass="8515">MSDVTNATPVSADDQLRLLPVVLYDNAHCPNGWRALKQEFSVAESPAAWAAARAACETDPKAIGFYVLQVGRQNRGGAR</sequence>